<dbReference type="Proteomes" id="UP000266152">
    <property type="component" value="Unassembled WGS sequence"/>
</dbReference>
<dbReference type="InterPro" id="IPR056693">
    <property type="entry name" value="DUF7791"/>
</dbReference>
<organism evidence="5 6">
    <name type="scientific">Fusarium sporotrichioides</name>
    <dbReference type="NCBI Taxonomy" id="5514"/>
    <lineage>
        <taxon>Eukaryota</taxon>
        <taxon>Fungi</taxon>
        <taxon>Dikarya</taxon>
        <taxon>Ascomycota</taxon>
        <taxon>Pezizomycotina</taxon>
        <taxon>Sordariomycetes</taxon>
        <taxon>Hypocreomycetidae</taxon>
        <taxon>Hypocreales</taxon>
        <taxon>Nectriaceae</taxon>
        <taxon>Fusarium</taxon>
    </lineage>
</organism>
<dbReference type="PANTHER" id="PTHR10039">
    <property type="entry name" value="AMELOGENIN"/>
    <property type="match status" value="1"/>
</dbReference>
<name>A0A395RR87_FUSSP</name>
<dbReference type="InterPro" id="IPR027417">
    <property type="entry name" value="P-loop_NTPase"/>
</dbReference>
<dbReference type="Pfam" id="PF24883">
    <property type="entry name" value="NPHP3_N"/>
    <property type="match status" value="1"/>
</dbReference>
<dbReference type="Gene3D" id="3.40.50.300">
    <property type="entry name" value="P-loop containing nucleotide triphosphate hydrolases"/>
    <property type="match status" value="1"/>
</dbReference>
<evidence type="ECO:0000259" key="3">
    <source>
        <dbReference type="Pfam" id="PF24883"/>
    </source>
</evidence>
<accession>A0A395RR87</accession>
<keyword evidence="6" id="KW-1185">Reference proteome</keyword>
<dbReference type="PANTHER" id="PTHR10039:SF5">
    <property type="entry name" value="NACHT DOMAIN-CONTAINING PROTEIN"/>
    <property type="match status" value="1"/>
</dbReference>
<comment type="caution">
    <text evidence="5">The sequence shown here is derived from an EMBL/GenBank/DDBJ whole genome shotgun (WGS) entry which is preliminary data.</text>
</comment>
<dbReference type="InterPro" id="IPR056884">
    <property type="entry name" value="NPHP3-like_N"/>
</dbReference>
<dbReference type="EMBL" id="PXOF01000144">
    <property type="protein sequence ID" value="RGP62646.1"/>
    <property type="molecule type" value="Genomic_DNA"/>
</dbReference>
<evidence type="ECO:0008006" key="7">
    <source>
        <dbReference type="Google" id="ProtNLM"/>
    </source>
</evidence>
<evidence type="ECO:0000256" key="2">
    <source>
        <dbReference type="SAM" id="MobiDB-lite"/>
    </source>
</evidence>
<evidence type="ECO:0000259" key="4">
    <source>
        <dbReference type="Pfam" id="PF25053"/>
    </source>
</evidence>
<dbReference type="SUPFAM" id="SSF52540">
    <property type="entry name" value="P-loop containing nucleoside triphosphate hydrolases"/>
    <property type="match status" value="1"/>
</dbReference>
<feature type="region of interest" description="Disordered" evidence="2">
    <location>
        <begin position="433"/>
        <end position="478"/>
    </location>
</feature>
<reference evidence="5 6" key="1">
    <citation type="journal article" date="2018" name="PLoS Pathog.">
        <title>Evolution of structural diversity of trichothecenes, a family of toxins produced by plant pathogenic and entomopathogenic fungi.</title>
        <authorList>
            <person name="Proctor R.H."/>
            <person name="McCormick S.P."/>
            <person name="Kim H.S."/>
            <person name="Cardoza R.E."/>
            <person name="Stanley A.M."/>
            <person name="Lindo L."/>
            <person name="Kelly A."/>
            <person name="Brown D.W."/>
            <person name="Lee T."/>
            <person name="Vaughan M.M."/>
            <person name="Alexander N.J."/>
            <person name="Busman M."/>
            <person name="Gutierrez S."/>
        </authorList>
    </citation>
    <scope>NUCLEOTIDE SEQUENCE [LARGE SCALE GENOMIC DNA]</scope>
    <source>
        <strain evidence="5 6">NRRL 3299</strain>
    </source>
</reference>
<protein>
    <recommendedName>
        <fullName evidence="7">Mannose-1-phosphate guanylyltransferase</fullName>
    </recommendedName>
</protein>
<feature type="compositionally biased region" description="Acidic residues" evidence="2">
    <location>
        <begin position="433"/>
        <end position="451"/>
    </location>
</feature>
<dbReference type="InterPro" id="IPR011004">
    <property type="entry name" value="Trimer_LpxA-like_sf"/>
</dbReference>
<evidence type="ECO:0000313" key="5">
    <source>
        <dbReference type="EMBL" id="RGP62646.1"/>
    </source>
</evidence>
<evidence type="ECO:0000313" key="6">
    <source>
        <dbReference type="Proteomes" id="UP000266152"/>
    </source>
</evidence>
<feature type="compositionally biased region" description="Low complexity" evidence="2">
    <location>
        <begin position="469"/>
        <end position="478"/>
    </location>
</feature>
<dbReference type="Gene3D" id="2.160.10.10">
    <property type="entry name" value="Hexapeptide repeat proteins"/>
    <property type="match status" value="1"/>
</dbReference>
<dbReference type="STRING" id="5514.A0A395RR87"/>
<dbReference type="Pfam" id="PF25053">
    <property type="entry name" value="DUF7791"/>
    <property type="match status" value="1"/>
</dbReference>
<feature type="domain" description="DUF7791" evidence="4">
    <location>
        <begin position="754"/>
        <end position="872"/>
    </location>
</feature>
<dbReference type="SUPFAM" id="SSF51161">
    <property type="entry name" value="Trimeric LpxA-like enzymes"/>
    <property type="match status" value="1"/>
</dbReference>
<evidence type="ECO:0000256" key="1">
    <source>
        <dbReference type="ARBA" id="ARBA00022737"/>
    </source>
</evidence>
<gene>
    <name evidence="5" type="ORF">FSPOR_9226</name>
</gene>
<keyword evidence="1" id="KW-0677">Repeat</keyword>
<proteinExistence type="predicted"/>
<sequence>MTASSSINEALIAQVSESEVPVPWCEEYKKMISGMDFATSRAPEMQEFKLKMKRKLLSFNDSSIPEDSTLASLTARRMAVAKGMFGRLGANVNIEPSFFIIWGCNTFIGDGVYMNCGVSIHDNAPVFIGNRVLVGPDVCICPITHALDPEVRREASGTSFAHPIRIEDDCWIGARALILPGIVTFGKDALHVYRYVRENGTPDAKLDAYLAGASTSYQEMSNQLSRTVSPTNDQKEIIKLGQVAYQGFRGKLRIAKSSIKTLFRNKELEDLEKNFQRYEHHLQTRLIRRICNQTDAKTLLAQESSKKLNDIQQCLVQKIAQGHTDISLLLSQSTTETKNYVSDQHKETRTTLRHRLSVTEHKIQSQISGSNSVIQEELACQNKTKDALMRQDQLLASLRYPEMNGRKNQVVTSFPKTFQWIFSNEEPWDDDFSDYDSLFSDDETASDEESGISDGKNSHKGQGDHRNTTQDSDTSTVDVEPAVEDVSDEDDTPSTASHVPAPTDFARWLSSESQMFWISGKPASGKSTLMKFIATNPATKENLADWRPSAKILCHYFWKAGSRMWEDMPEVRHKWSHADWDLQQLETALLWALKTAAKPFLLIIDGLDESEDLERQISTHPRRLNILDHLSKFTNIKMCVSSREEYTFITYFDGVERLQLHELTEHDIRQFANDRLAGLSFANSEDRAQLVSLIVSRASGVFLWVTLVLDSITRAIRIDNSIENLTERVDHMPRDLIDLVRETWERSGEDGEITSYRASASRYFSLTQESNNLKVDTWGLSILSLAVASDKQELGSILDIDCTRDIDELERLCLKVEHKLRIVCHGLLEVQRPPVTSYIPLGGIDHYRVSKVSFTHRCVIDFLHDTESGAALLGACGWCKDEVRARLAATAMLPAFVPLRFEIHHFDLLTHDAIFNNRRYILRKAIDTGFGQLTRRLAHFDPERPYRNLLFRRCIQRHFYGFPSDRAMWACSGRSIFTQDPLRNEFPASAANTTSTSFMETLIRKLSTEDFLSALPAIFCGLSIGYSKGEVLIRKPQEDSHCVKIITLTKQVLTRLLRLKDEEKEPSSLKAMTGETREDLQRLVCSWFLGTLVDFNCNPLEKKFKMLIQEILYLIPLSLPAIRYWNESILLFLNKGADQCSARGFVSFFGGNGGPCCLMVVNLATAFQLVLHSNQRYITNSLLDDNLQILYLPEGVYPTLRHVVSRVGPRNDQNWTEYENQNAEKVSEVLLRSLLAGSRITEKMATIEGTGGRRVAGNWIELLRHLLTKFSDTQGLPMHPWSSWLIGDASEKEETESVDEVEERSPQPLIELLHEIWDS</sequence>
<feature type="domain" description="Nephrocystin 3-like N-terminal" evidence="3">
    <location>
        <begin position="504"/>
        <end position="643"/>
    </location>
</feature>